<proteinExistence type="predicted"/>
<evidence type="ECO:0000313" key="1">
    <source>
        <dbReference type="EMBL" id="PTX64804.1"/>
    </source>
</evidence>
<dbReference type="RefSeq" id="WP_108021299.1">
    <property type="nucleotide sequence ID" value="NZ_QBKR01000001.1"/>
</dbReference>
<evidence type="ECO:0000313" key="2">
    <source>
        <dbReference type="Proteomes" id="UP000244240"/>
    </source>
</evidence>
<accession>A0A2T6C924</accession>
<protein>
    <recommendedName>
        <fullName evidence="3">Transposase</fullName>
    </recommendedName>
</protein>
<organism evidence="1 2">
    <name type="scientific">Melghirimyces profundicolus</name>
    <dbReference type="NCBI Taxonomy" id="1242148"/>
    <lineage>
        <taxon>Bacteria</taxon>
        <taxon>Bacillati</taxon>
        <taxon>Bacillota</taxon>
        <taxon>Bacilli</taxon>
        <taxon>Bacillales</taxon>
        <taxon>Thermoactinomycetaceae</taxon>
        <taxon>Melghirimyces</taxon>
    </lineage>
</organism>
<comment type="caution">
    <text evidence="1">The sequence shown here is derived from an EMBL/GenBank/DDBJ whole genome shotgun (WGS) entry which is preliminary data.</text>
</comment>
<dbReference type="OrthoDB" id="9947379at2"/>
<reference evidence="1 2" key="1">
    <citation type="submission" date="2018-04" db="EMBL/GenBank/DDBJ databases">
        <title>Genomic Encyclopedia of Archaeal and Bacterial Type Strains, Phase II (KMG-II): from individual species to whole genera.</title>
        <authorList>
            <person name="Goeker M."/>
        </authorList>
    </citation>
    <scope>NUCLEOTIDE SEQUENCE [LARGE SCALE GENOMIC DNA]</scope>
    <source>
        <strain evidence="1 2">DSM 45787</strain>
    </source>
</reference>
<gene>
    <name evidence="1" type="ORF">C8P63_10120</name>
</gene>
<evidence type="ECO:0008006" key="3">
    <source>
        <dbReference type="Google" id="ProtNLM"/>
    </source>
</evidence>
<keyword evidence="2" id="KW-1185">Reference proteome</keyword>
<sequence>MIRSVWKNLTGKRRVQIHSRVIKPLNHRGIYEYREYLMHHVKEGQRSLPPVVWTEKERGA</sequence>
<dbReference type="AlphaFoldDB" id="A0A2T6C924"/>
<name>A0A2T6C924_9BACL</name>
<dbReference type="Proteomes" id="UP000244240">
    <property type="component" value="Unassembled WGS sequence"/>
</dbReference>
<dbReference type="EMBL" id="QBKR01000001">
    <property type="protein sequence ID" value="PTX64804.1"/>
    <property type="molecule type" value="Genomic_DNA"/>
</dbReference>